<accession>A0AAD9QZ25</accession>
<evidence type="ECO:0000313" key="2">
    <source>
        <dbReference type="Proteomes" id="UP001249851"/>
    </source>
</evidence>
<feature type="non-terminal residue" evidence="1">
    <location>
        <position position="247"/>
    </location>
</feature>
<dbReference type="Proteomes" id="UP001249851">
    <property type="component" value="Unassembled WGS sequence"/>
</dbReference>
<dbReference type="Gene3D" id="3.60.10.10">
    <property type="entry name" value="Endonuclease/exonuclease/phosphatase"/>
    <property type="match status" value="1"/>
</dbReference>
<gene>
    <name evidence="1" type="ORF">P5673_004829</name>
</gene>
<evidence type="ECO:0000313" key="1">
    <source>
        <dbReference type="EMBL" id="KAK2570084.1"/>
    </source>
</evidence>
<sequence>MKRKRFLRRRIPYSANRTASFNPSILVNILSGDIHPQPGPNFTSNSSSTSTSTNANISFPCNMKSNTRIAYLNIRSLKSRQNFILLKQSVVSNSFDIFTISETWLDSSVNNESIHIPGYSLYRQDRGPHKPGGGLCVYIKENYKVSSMENVSSVSDNNFQQLWLKVQSCCYKSFVICTILDSNGNSNSIWKIINRCLPRKQQDSFMASEDLTGLANELNEFLTSVGSITAQKASDLTLRHGLHINLD</sequence>
<dbReference type="AlphaFoldDB" id="A0AAD9QZ25"/>
<protein>
    <submittedName>
        <fullName evidence="1">Uncharacterized protein</fullName>
    </submittedName>
</protein>
<comment type="caution">
    <text evidence="1">The sequence shown here is derived from an EMBL/GenBank/DDBJ whole genome shotgun (WGS) entry which is preliminary data.</text>
</comment>
<name>A0AAD9QZ25_ACRCE</name>
<dbReference type="PANTHER" id="PTHR36191">
    <property type="entry name" value="ENDO/EXONUCLEASE/PHOSPHATASE DOMAIN-CONTAINING PROTEIN-RELATED"/>
    <property type="match status" value="1"/>
</dbReference>
<reference evidence="1" key="2">
    <citation type="journal article" date="2023" name="Science">
        <title>Genomic signatures of disease resistance in endangered staghorn corals.</title>
        <authorList>
            <person name="Vollmer S.V."/>
            <person name="Selwyn J.D."/>
            <person name="Despard B.A."/>
            <person name="Roesel C.L."/>
        </authorList>
    </citation>
    <scope>NUCLEOTIDE SEQUENCE</scope>
    <source>
        <strain evidence="1">K2</strain>
    </source>
</reference>
<reference evidence="1" key="1">
    <citation type="journal article" date="2023" name="G3 (Bethesda)">
        <title>Whole genome assembly and annotation of the endangered Caribbean coral Acropora cervicornis.</title>
        <authorList>
            <person name="Selwyn J.D."/>
            <person name="Vollmer S.V."/>
        </authorList>
    </citation>
    <scope>NUCLEOTIDE SEQUENCE</scope>
    <source>
        <strain evidence="1">K2</strain>
    </source>
</reference>
<organism evidence="1 2">
    <name type="scientific">Acropora cervicornis</name>
    <name type="common">Staghorn coral</name>
    <dbReference type="NCBI Taxonomy" id="6130"/>
    <lineage>
        <taxon>Eukaryota</taxon>
        <taxon>Metazoa</taxon>
        <taxon>Cnidaria</taxon>
        <taxon>Anthozoa</taxon>
        <taxon>Hexacorallia</taxon>
        <taxon>Scleractinia</taxon>
        <taxon>Astrocoeniina</taxon>
        <taxon>Acroporidae</taxon>
        <taxon>Acropora</taxon>
    </lineage>
</organism>
<dbReference type="InterPro" id="IPR036691">
    <property type="entry name" value="Endo/exonu/phosph_ase_sf"/>
</dbReference>
<dbReference type="EMBL" id="JARQWQ010000008">
    <property type="protein sequence ID" value="KAK2570084.1"/>
    <property type="molecule type" value="Genomic_DNA"/>
</dbReference>
<dbReference type="SUPFAM" id="SSF56219">
    <property type="entry name" value="DNase I-like"/>
    <property type="match status" value="1"/>
</dbReference>
<keyword evidence="2" id="KW-1185">Reference proteome</keyword>
<proteinExistence type="predicted"/>